<evidence type="ECO:0000256" key="3">
    <source>
        <dbReference type="ARBA" id="ARBA00023306"/>
    </source>
</evidence>
<organism evidence="8 9">
    <name type="scientific">Pythium oligandrum</name>
    <name type="common">Mycoparasitic fungus</name>
    <dbReference type="NCBI Taxonomy" id="41045"/>
    <lineage>
        <taxon>Eukaryota</taxon>
        <taxon>Sar</taxon>
        <taxon>Stramenopiles</taxon>
        <taxon>Oomycota</taxon>
        <taxon>Peronosporomycetes</taxon>
        <taxon>Pythiales</taxon>
        <taxon>Pythiaceae</taxon>
        <taxon>Pythium</taxon>
    </lineage>
</organism>
<dbReference type="Gene3D" id="1.10.472.10">
    <property type="entry name" value="Cyclin-like"/>
    <property type="match status" value="2"/>
</dbReference>
<evidence type="ECO:0000313" key="9">
    <source>
        <dbReference type="Proteomes" id="UP000794436"/>
    </source>
</evidence>
<dbReference type="InterPro" id="IPR013763">
    <property type="entry name" value="Cyclin-like_dom"/>
</dbReference>
<feature type="domain" description="Cyclin C-terminal" evidence="7">
    <location>
        <begin position="239"/>
        <end position="359"/>
    </location>
</feature>
<reference evidence="8" key="1">
    <citation type="submission" date="2019-03" db="EMBL/GenBank/DDBJ databases">
        <title>Long read genome sequence of the mycoparasitic Pythium oligandrum ATCC 38472 isolated from sugarbeet rhizosphere.</title>
        <authorList>
            <person name="Gaulin E."/>
        </authorList>
    </citation>
    <scope>NUCLEOTIDE SEQUENCE</scope>
    <source>
        <strain evidence="8">ATCC 38472_TT</strain>
    </source>
</reference>
<dbReference type="GO" id="GO:0051301">
    <property type="term" value="P:cell division"/>
    <property type="evidence" value="ECO:0007669"/>
    <property type="project" value="UniProtKB-KW"/>
</dbReference>
<dbReference type="AlphaFoldDB" id="A0A8K1CT92"/>
<dbReference type="PROSITE" id="PS00292">
    <property type="entry name" value="CYCLINS"/>
    <property type="match status" value="1"/>
</dbReference>
<evidence type="ECO:0008006" key="10">
    <source>
        <dbReference type="Google" id="ProtNLM"/>
    </source>
</evidence>
<gene>
    <name evidence="8" type="ORF">Poli38472_001658</name>
</gene>
<dbReference type="FunFam" id="1.10.472.10:FF:000001">
    <property type="entry name" value="G2/mitotic-specific cyclin"/>
    <property type="match status" value="1"/>
</dbReference>
<keyword evidence="9" id="KW-1185">Reference proteome</keyword>
<dbReference type="InterPro" id="IPR004367">
    <property type="entry name" value="Cyclin_C-dom"/>
</dbReference>
<evidence type="ECO:0000313" key="8">
    <source>
        <dbReference type="EMBL" id="TMW69502.1"/>
    </source>
</evidence>
<evidence type="ECO:0000256" key="1">
    <source>
        <dbReference type="ARBA" id="ARBA00022618"/>
    </source>
</evidence>
<evidence type="ECO:0000256" key="4">
    <source>
        <dbReference type="RuleBase" id="RU000383"/>
    </source>
</evidence>
<dbReference type="Pfam" id="PF02984">
    <property type="entry name" value="Cyclin_C"/>
    <property type="match status" value="1"/>
</dbReference>
<dbReference type="Proteomes" id="UP000794436">
    <property type="component" value="Unassembled WGS sequence"/>
</dbReference>
<evidence type="ECO:0000259" key="7">
    <source>
        <dbReference type="SMART" id="SM01332"/>
    </source>
</evidence>
<dbReference type="SUPFAM" id="SSF47954">
    <property type="entry name" value="Cyclin-like"/>
    <property type="match status" value="2"/>
</dbReference>
<dbReference type="Pfam" id="PF00134">
    <property type="entry name" value="Cyclin_N"/>
    <property type="match status" value="1"/>
</dbReference>
<feature type="domain" description="Cyclin-like" evidence="6">
    <location>
        <begin position="243"/>
        <end position="329"/>
    </location>
</feature>
<dbReference type="InterPro" id="IPR039361">
    <property type="entry name" value="Cyclin"/>
</dbReference>
<feature type="domain" description="Cyclin-like" evidence="6">
    <location>
        <begin position="146"/>
        <end position="230"/>
    </location>
</feature>
<dbReference type="SMART" id="SM00385">
    <property type="entry name" value="CYCLIN"/>
    <property type="match status" value="2"/>
</dbReference>
<evidence type="ECO:0000256" key="2">
    <source>
        <dbReference type="ARBA" id="ARBA00023127"/>
    </source>
</evidence>
<keyword evidence="3" id="KW-0131">Cell cycle</keyword>
<keyword evidence="1" id="KW-0132">Cell division</keyword>
<dbReference type="OrthoDB" id="5590282at2759"/>
<evidence type="ECO:0000259" key="6">
    <source>
        <dbReference type="SMART" id="SM00385"/>
    </source>
</evidence>
<dbReference type="InterPro" id="IPR048258">
    <property type="entry name" value="Cyclins_cyclin-box"/>
</dbReference>
<keyword evidence="2 4" id="KW-0195">Cyclin</keyword>
<accession>A0A8K1CT92</accession>
<proteinExistence type="inferred from homology"/>
<dbReference type="InterPro" id="IPR006671">
    <property type="entry name" value="Cyclin_N"/>
</dbReference>
<feature type="region of interest" description="Disordered" evidence="5">
    <location>
        <begin position="50"/>
        <end position="73"/>
    </location>
</feature>
<dbReference type="PANTHER" id="PTHR10177">
    <property type="entry name" value="CYCLINS"/>
    <property type="match status" value="1"/>
</dbReference>
<dbReference type="SMART" id="SM01332">
    <property type="entry name" value="Cyclin_C"/>
    <property type="match status" value="1"/>
</dbReference>
<sequence length="367" mass="41511">MTSTTMSEHAPEIEEYEQPTKKRVTALSGRRPFRDITNLHVAVVAIDGKKQPSQDLDTPVADSSVPRVLPQASPEEETIATVKTSESAGDDVALLDLTFETEDDEELLAREIYERLLQKNMNNTVTSDYFNLQPKLNIKMRSILVDWLVEVHYRFKLQTQTLFLAVNYIDRFLATTTIERDQLQLVGVAGLFIAGKVEEIDPIVLGDMIYISDDMFTGEQIMDMERTMLAALHFDLVAPTLESFVPYLTKTLEVESTVKHFSSYFSQQALLHLPLLTTYAPGMLAAGCLYLAYAAANSEQPPSDWVLEWEHVTKFSLPDLTRCLQDLCATLMVPSRNLEALERKFSSKRYSRVAQHPLEQLSSFCCL</sequence>
<name>A0A8K1CT92_PYTOL</name>
<dbReference type="EMBL" id="SPLM01000001">
    <property type="protein sequence ID" value="TMW69502.1"/>
    <property type="molecule type" value="Genomic_DNA"/>
</dbReference>
<feature type="region of interest" description="Disordered" evidence="5">
    <location>
        <begin position="1"/>
        <end position="25"/>
    </location>
</feature>
<comment type="caution">
    <text evidence="8">The sequence shown here is derived from an EMBL/GenBank/DDBJ whole genome shotgun (WGS) entry which is preliminary data.</text>
</comment>
<protein>
    <recommendedName>
        <fullName evidence="10">Cyclin N-terminal domain-containing protein</fullName>
    </recommendedName>
</protein>
<evidence type="ECO:0000256" key="5">
    <source>
        <dbReference type="SAM" id="MobiDB-lite"/>
    </source>
</evidence>
<comment type="similarity">
    <text evidence="4">Belongs to the cyclin family.</text>
</comment>
<dbReference type="InterPro" id="IPR036915">
    <property type="entry name" value="Cyclin-like_sf"/>
</dbReference>